<feature type="coiled-coil region" evidence="5">
    <location>
        <begin position="239"/>
        <end position="266"/>
    </location>
</feature>
<dbReference type="GO" id="GO:0047499">
    <property type="term" value="F:calcium-independent phospholipase A2 activity"/>
    <property type="evidence" value="ECO:0007669"/>
    <property type="project" value="TreeGrafter"/>
</dbReference>
<name>A0A1Y1JAJ8_PLAGO</name>
<evidence type="ECO:0000256" key="1">
    <source>
        <dbReference type="ARBA" id="ARBA00022801"/>
    </source>
</evidence>
<dbReference type="EMBL" id="BDQF01000004">
    <property type="protein sequence ID" value="GAW79516.1"/>
    <property type="molecule type" value="Genomic_DNA"/>
</dbReference>
<gene>
    <name evidence="8" type="ORF">PGO_041160</name>
</gene>
<dbReference type="PROSITE" id="PS51635">
    <property type="entry name" value="PNPLA"/>
    <property type="match status" value="1"/>
</dbReference>
<dbReference type="InterPro" id="IPR016035">
    <property type="entry name" value="Acyl_Trfase/lysoPLipase"/>
</dbReference>
<evidence type="ECO:0000256" key="3">
    <source>
        <dbReference type="ARBA" id="ARBA00023098"/>
    </source>
</evidence>
<evidence type="ECO:0000313" key="8">
    <source>
        <dbReference type="EMBL" id="GAW79516.1"/>
    </source>
</evidence>
<dbReference type="Gene3D" id="3.40.1090.10">
    <property type="entry name" value="Cytosolic phospholipase A2 catalytic domain"/>
    <property type="match status" value="1"/>
</dbReference>
<dbReference type="OMA" id="HNPYKLF"/>
<dbReference type="OrthoDB" id="630895at2759"/>
<keyword evidence="1 4" id="KW-0378">Hydrolase</keyword>
<accession>A0A1Y1JAJ8</accession>
<dbReference type="AlphaFoldDB" id="A0A1Y1JAJ8"/>
<evidence type="ECO:0000256" key="6">
    <source>
        <dbReference type="SAM" id="MobiDB-lite"/>
    </source>
</evidence>
<keyword evidence="9" id="KW-1185">Reference proteome</keyword>
<evidence type="ECO:0000259" key="7">
    <source>
        <dbReference type="PROSITE" id="PS51635"/>
    </source>
</evidence>
<comment type="caution">
    <text evidence="8">The sequence shown here is derived from an EMBL/GenBank/DDBJ whole genome shotgun (WGS) entry which is preliminary data.</text>
</comment>
<feature type="region of interest" description="Disordered" evidence="6">
    <location>
        <begin position="166"/>
        <end position="208"/>
    </location>
</feature>
<feature type="domain" description="PNPLA" evidence="7">
    <location>
        <begin position="357"/>
        <end position="563"/>
    </location>
</feature>
<comment type="caution">
    <text evidence="4">Lacks conserved residue(s) required for the propagation of feature annotation.</text>
</comment>
<keyword evidence="3 4" id="KW-0443">Lipid metabolism</keyword>
<proteinExistence type="predicted"/>
<dbReference type="GO" id="GO:0016042">
    <property type="term" value="P:lipid catabolic process"/>
    <property type="evidence" value="ECO:0007669"/>
    <property type="project" value="UniProtKB-UniRule"/>
</dbReference>
<feature type="compositionally biased region" description="Basic residues" evidence="6">
    <location>
        <begin position="34"/>
        <end position="43"/>
    </location>
</feature>
<dbReference type="Proteomes" id="UP000195521">
    <property type="component" value="Unassembled WGS sequence"/>
</dbReference>
<dbReference type="InterPro" id="IPR002641">
    <property type="entry name" value="PNPLA_dom"/>
</dbReference>
<dbReference type="GeneID" id="39746227"/>
<evidence type="ECO:0000256" key="4">
    <source>
        <dbReference type="PROSITE-ProRule" id="PRU01161"/>
    </source>
</evidence>
<dbReference type="GO" id="GO:0019369">
    <property type="term" value="P:arachidonate metabolic process"/>
    <property type="evidence" value="ECO:0007669"/>
    <property type="project" value="TreeGrafter"/>
</dbReference>
<keyword evidence="5" id="KW-0175">Coiled coil</keyword>
<dbReference type="PANTHER" id="PTHR24185:SF1">
    <property type="entry name" value="CALCIUM-INDEPENDENT PHOSPHOLIPASE A2-GAMMA"/>
    <property type="match status" value="1"/>
</dbReference>
<dbReference type="CDD" id="cd07199">
    <property type="entry name" value="Pat17_PNPLA8_PNPLA9_like"/>
    <property type="match status" value="1"/>
</dbReference>
<feature type="region of interest" description="Disordered" evidence="6">
    <location>
        <begin position="20"/>
        <end position="50"/>
    </location>
</feature>
<feature type="active site" description="Proton acceptor" evidence="4">
    <location>
        <position position="550"/>
    </location>
</feature>
<sequence length="698" mass="80335">MNNDEERIYMYTDIFTHSVSDEENSDIHKEMEKKKKKKKKGKKSTIFSGDDLNNGENEYSKLRAENSTILNNYFDTEPIKCFNNDAVRNNQNSDIISFPQNKQHSLNVFDGELIKNKHSIRLNKPGFYCIYVENNNNSKWDSIYFGLSKIQVELNYKLIIQNDIKTSEGKSEENRKQMGSKNPEYNDEEVESKEKEENDKNQKRKDSMMMANFDLNDEINKICKYNFDQMDITLEESCEKNVKKNINKYKEKNNNSSDNIIEKNKKHSYLFLDEHKTNIETFICTFNDENQIRVSSKKKKYIYLYNKSTNSTLHLNVSTYMSLGMSIQCRYGLMFCGKYNQIPRDPYSPFRKPVSILSLDGGGILAMSTLIVLKRIENEIRKEIGNDEVKLVDCFDMVCGTSAGGLICLSLLRGINLQDLMNLLPSTMQKIFEGNRNLISGILFEGYDINNVKDLFMERIGSDFMSSLKRAYCFVTATDVKHNPYKLFLLRNYAHKYNAINGESYEGINKFPLWLAAWATASAPTYLKGPSSEDIKNLGFLIKPEIHLVDGALKASNPALIALEECARLNNKNLSSFIKEDLDTLVSIGTGKSPTKLTQSGASGKSASTFEILLNSAHLLTRANETHREVLQWLSGRDNTYFRFNVPNIGDINIDSQDVRDFDIISKATRDYLFDEKFYEIKRLAHKLANNYIRSKYL</sequence>
<feature type="short sequence motif" description="DGA/G" evidence="4">
    <location>
        <begin position="550"/>
        <end position="552"/>
    </location>
</feature>
<feature type="active site" description="Nucleophile" evidence="4">
    <location>
        <position position="402"/>
    </location>
</feature>
<feature type="compositionally biased region" description="Basic and acidic residues" evidence="6">
    <location>
        <begin position="192"/>
        <end position="207"/>
    </location>
</feature>
<dbReference type="GO" id="GO:0016020">
    <property type="term" value="C:membrane"/>
    <property type="evidence" value="ECO:0007669"/>
    <property type="project" value="TreeGrafter"/>
</dbReference>
<organism evidence="8 9">
    <name type="scientific">Plasmodium gonderi</name>
    <dbReference type="NCBI Taxonomy" id="77519"/>
    <lineage>
        <taxon>Eukaryota</taxon>
        <taxon>Sar</taxon>
        <taxon>Alveolata</taxon>
        <taxon>Apicomplexa</taxon>
        <taxon>Aconoidasida</taxon>
        <taxon>Haemosporida</taxon>
        <taxon>Plasmodiidae</taxon>
        <taxon>Plasmodium</taxon>
        <taxon>Plasmodium (Plasmodium)</taxon>
    </lineage>
</organism>
<dbReference type="SUPFAM" id="SSF52151">
    <property type="entry name" value="FabD/lysophospholipase-like"/>
    <property type="match status" value="1"/>
</dbReference>
<evidence type="ECO:0000256" key="5">
    <source>
        <dbReference type="SAM" id="Coils"/>
    </source>
</evidence>
<dbReference type="RefSeq" id="XP_028542105.1">
    <property type="nucleotide sequence ID" value="XM_028686304.1"/>
</dbReference>
<dbReference type="Pfam" id="PF01734">
    <property type="entry name" value="Patatin"/>
    <property type="match status" value="1"/>
</dbReference>
<feature type="short sequence motif" description="GXSXG" evidence="4">
    <location>
        <begin position="400"/>
        <end position="404"/>
    </location>
</feature>
<dbReference type="PANTHER" id="PTHR24185">
    <property type="entry name" value="CALCIUM-INDEPENDENT PHOSPHOLIPASE A2-GAMMA"/>
    <property type="match status" value="1"/>
</dbReference>
<evidence type="ECO:0000313" key="9">
    <source>
        <dbReference type="Proteomes" id="UP000195521"/>
    </source>
</evidence>
<keyword evidence="2 4" id="KW-0442">Lipid degradation</keyword>
<protein>
    <submittedName>
        <fullName evidence="8">Phospholipase A2</fullName>
    </submittedName>
</protein>
<reference evidence="9" key="1">
    <citation type="submission" date="2017-04" db="EMBL/GenBank/DDBJ databases">
        <title>Plasmodium gonderi genome.</title>
        <authorList>
            <person name="Arisue N."/>
            <person name="Honma H."/>
            <person name="Kawai S."/>
            <person name="Tougan T."/>
            <person name="Tanabe K."/>
            <person name="Horii T."/>
        </authorList>
    </citation>
    <scope>NUCLEOTIDE SEQUENCE [LARGE SCALE GENOMIC DNA]</scope>
    <source>
        <strain evidence="9">ATCC 30045</strain>
    </source>
</reference>
<feature type="compositionally biased region" description="Basic and acidic residues" evidence="6">
    <location>
        <begin position="166"/>
        <end position="176"/>
    </location>
</feature>
<evidence type="ECO:0000256" key="2">
    <source>
        <dbReference type="ARBA" id="ARBA00022963"/>
    </source>
</evidence>